<name>A0A7G6VSH6_9SPHN</name>
<evidence type="ECO:0000313" key="1">
    <source>
        <dbReference type="EMBL" id="QNE04691.1"/>
    </source>
</evidence>
<organism evidence="1 2">
    <name type="scientific">Croceicoccus marinus</name>
    <dbReference type="NCBI Taxonomy" id="450378"/>
    <lineage>
        <taxon>Bacteria</taxon>
        <taxon>Pseudomonadati</taxon>
        <taxon>Pseudomonadota</taxon>
        <taxon>Alphaproteobacteria</taxon>
        <taxon>Sphingomonadales</taxon>
        <taxon>Erythrobacteraceae</taxon>
        <taxon>Croceicoccus</taxon>
    </lineage>
</organism>
<dbReference type="EMBL" id="CP060052">
    <property type="protein sequence ID" value="QNE04691.1"/>
    <property type="molecule type" value="Genomic_DNA"/>
</dbReference>
<dbReference type="RefSeq" id="WP_185883939.1">
    <property type="nucleotide sequence ID" value="NZ_CP060052.1"/>
</dbReference>
<gene>
    <name evidence="1" type="ORF">H4O24_12100</name>
</gene>
<dbReference type="Proteomes" id="UP000515297">
    <property type="component" value="Chromosome"/>
</dbReference>
<accession>A0A7G6VSH6</accession>
<reference evidence="1 2" key="1">
    <citation type="submission" date="2020-08" db="EMBL/GenBank/DDBJ databases">
        <authorList>
            <person name="Liu G."/>
            <person name="Sun C."/>
        </authorList>
    </citation>
    <scope>NUCLEOTIDE SEQUENCE [LARGE SCALE GENOMIC DNA]</scope>
    <source>
        <strain evidence="1 2">OT19</strain>
    </source>
</reference>
<sequence>MKRSASREPVETVGSFRHAFQPAQNVTILDLTCHGCKIEGIPAALYEGDRIKVGIANIGPLYATVRWVRPGISAGLSFEQPLHPVVFQSLLAKLRNQECSTGYTPVSRAMPVRRC</sequence>
<proteinExistence type="predicted"/>
<dbReference type="AlphaFoldDB" id="A0A7G6VSH6"/>
<protein>
    <submittedName>
        <fullName evidence="1">PilZ domain-containing protein</fullName>
    </submittedName>
</protein>
<evidence type="ECO:0000313" key="2">
    <source>
        <dbReference type="Proteomes" id="UP000515297"/>
    </source>
</evidence>